<dbReference type="EMBL" id="FTNV01000001">
    <property type="protein sequence ID" value="SIS06376.1"/>
    <property type="molecule type" value="Genomic_DNA"/>
</dbReference>
<dbReference type="InterPro" id="IPR043130">
    <property type="entry name" value="CDP-OH_PTrfase_TM_dom"/>
</dbReference>
<dbReference type="InterPro" id="IPR048254">
    <property type="entry name" value="CDP_ALCOHOL_P_TRANSF_CS"/>
</dbReference>
<evidence type="ECO:0000256" key="2">
    <source>
        <dbReference type="RuleBase" id="RU003750"/>
    </source>
</evidence>
<feature type="transmembrane region" description="Helical" evidence="3">
    <location>
        <begin position="81"/>
        <end position="101"/>
    </location>
</feature>
<dbReference type="PROSITE" id="PS00379">
    <property type="entry name" value="CDP_ALCOHOL_P_TRANSF"/>
    <property type="match status" value="1"/>
</dbReference>
<feature type="transmembrane region" description="Helical" evidence="3">
    <location>
        <begin position="195"/>
        <end position="217"/>
    </location>
</feature>
<feature type="transmembrane region" description="Helical" evidence="3">
    <location>
        <begin position="24"/>
        <end position="44"/>
    </location>
</feature>
<dbReference type="InterPro" id="IPR000462">
    <property type="entry name" value="CDP-OH_P_trans"/>
</dbReference>
<keyword evidence="1 2" id="KW-0808">Transferase</keyword>
<evidence type="ECO:0000256" key="1">
    <source>
        <dbReference type="ARBA" id="ARBA00022679"/>
    </source>
</evidence>
<dbReference type="RefSeq" id="WP_170846533.1">
    <property type="nucleotide sequence ID" value="NZ_CANNEL010000003.1"/>
</dbReference>
<evidence type="ECO:0000313" key="5">
    <source>
        <dbReference type="Proteomes" id="UP000186019"/>
    </source>
</evidence>
<dbReference type="Gene3D" id="1.20.120.1760">
    <property type="match status" value="1"/>
</dbReference>
<keyword evidence="3" id="KW-0472">Membrane</keyword>
<dbReference type="STRING" id="573024.SAMN05216208_0564"/>
<evidence type="ECO:0000313" key="4">
    <source>
        <dbReference type="EMBL" id="SIS06376.1"/>
    </source>
</evidence>
<reference evidence="4 5" key="1">
    <citation type="submission" date="2017-01" db="EMBL/GenBank/DDBJ databases">
        <authorList>
            <person name="Mah S.A."/>
            <person name="Swanson W.J."/>
            <person name="Moy G.W."/>
            <person name="Vacquier V.D."/>
        </authorList>
    </citation>
    <scope>NUCLEOTIDE SEQUENCE [LARGE SCALE GENOMIC DNA]</scope>
    <source>
        <strain evidence="4 5">DSM 29590</strain>
    </source>
</reference>
<proteinExistence type="inferred from homology"/>
<comment type="similarity">
    <text evidence="2">Belongs to the CDP-alcohol phosphatidyltransferase class-I family.</text>
</comment>
<gene>
    <name evidence="4" type="ORF">SAMN05421666_1572</name>
</gene>
<dbReference type="GO" id="GO:0016780">
    <property type="term" value="F:phosphotransferase activity, for other substituted phosphate groups"/>
    <property type="evidence" value="ECO:0007669"/>
    <property type="project" value="InterPro"/>
</dbReference>
<sequence length="221" mass="22814">MAALIGCAGAAILASVLLDAGALPIAVAVTVYAAAAILAGAGMARNYPHEALGLGNLVTLGRMALAASLIPPLLMGDDLQWHVFALASIALALDGVDGWLARRQGLTSEFGARFDMEVDASLGVLLALNAFAAGTAGIAVLLLAMPRYVFALAGIAMPWLARPLPERFGRKVVCVIQIGVLIGIQPPIVPHGMAAAAITIAALALAWSFGRDCVWLWRRTA</sequence>
<protein>
    <submittedName>
        <fullName evidence="4">Phosphatidylglycerophosphate synthase</fullName>
    </submittedName>
</protein>
<dbReference type="GO" id="GO:0008654">
    <property type="term" value="P:phospholipid biosynthetic process"/>
    <property type="evidence" value="ECO:0007669"/>
    <property type="project" value="InterPro"/>
</dbReference>
<dbReference type="Proteomes" id="UP000186019">
    <property type="component" value="Unassembled WGS sequence"/>
</dbReference>
<feature type="transmembrane region" description="Helical" evidence="3">
    <location>
        <begin position="51"/>
        <end position="75"/>
    </location>
</feature>
<keyword evidence="5" id="KW-1185">Reference proteome</keyword>
<accession>A0A1N7G1N2</accession>
<evidence type="ECO:0000256" key="3">
    <source>
        <dbReference type="SAM" id="Phobius"/>
    </source>
</evidence>
<dbReference type="GO" id="GO:0016020">
    <property type="term" value="C:membrane"/>
    <property type="evidence" value="ECO:0007669"/>
    <property type="project" value="InterPro"/>
</dbReference>
<organism evidence="4 5">
    <name type="scientific">Roseovarius nanhaiticus</name>
    <dbReference type="NCBI Taxonomy" id="573024"/>
    <lineage>
        <taxon>Bacteria</taxon>
        <taxon>Pseudomonadati</taxon>
        <taxon>Pseudomonadota</taxon>
        <taxon>Alphaproteobacteria</taxon>
        <taxon>Rhodobacterales</taxon>
        <taxon>Roseobacteraceae</taxon>
        <taxon>Roseovarius</taxon>
    </lineage>
</organism>
<name>A0A1N7G1N2_9RHOB</name>
<dbReference type="AlphaFoldDB" id="A0A1N7G1N2"/>
<keyword evidence="3" id="KW-0812">Transmembrane</keyword>
<dbReference type="Pfam" id="PF01066">
    <property type="entry name" value="CDP-OH_P_transf"/>
    <property type="match status" value="1"/>
</dbReference>
<feature type="transmembrane region" description="Helical" evidence="3">
    <location>
        <begin position="122"/>
        <end position="142"/>
    </location>
</feature>
<keyword evidence="3" id="KW-1133">Transmembrane helix</keyword>